<dbReference type="EMBL" id="GBRH01198389">
    <property type="protein sequence ID" value="JAD99506.1"/>
    <property type="molecule type" value="Transcribed_RNA"/>
</dbReference>
<reference evidence="1" key="1">
    <citation type="submission" date="2014-09" db="EMBL/GenBank/DDBJ databases">
        <authorList>
            <person name="Magalhaes I.L.F."/>
            <person name="Oliveira U."/>
            <person name="Santos F.R."/>
            <person name="Vidigal T.H.D.A."/>
            <person name="Brescovit A.D."/>
            <person name="Santos A.J."/>
        </authorList>
    </citation>
    <scope>NUCLEOTIDE SEQUENCE</scope>
    <source>
        <tissue evidence="1">Shoot tissue taken approximately 20 cm above the soil surface</tissue>
    </source>
</reference>
<accession>A0A0A9EHF0</accession>
<name>A0A0A9EHF0_ARUDO</name>
<evidence type="ECO:0000313" key="1">
    <source>
        <dbReference type="EMBL" id="JAD99506.1"/>
    </source>
</evidence>
<reference evidence="1" key="2">
    <citation type="journal article" date="2015" name="Data Brief">
        <title>Shoot transcriptome of the giant reed, Arundo donax.</title>
        <authorList>
            <person name="Barrero R.A."/>
            <person name="Guerrero F.D."/>
            <person name="Moolhuijzen P."/>
            <person name="Goolsby J.A."/>
            <person name="Tidwell J."/>
            <person name="Bellgard S.E."/>
            <person name="Bellgard M.I."/>
        </authorList>
    </citation>
    <scope>NUCLEOTIDE SEQUENCE</scope>
    <source>
        <tissue evidence="1">Shoot tissue taken approximately 20 cm above the soil surface</tissue>
    </source>
</reference>
<sequence>MITAKYSIEVISS</sequence>
<proteinExistence type="predicted"/>
<organism evidence="1">
    <name type="scientific">Arundo donax</name>
    <name type="common">Giant reed</name>
    <name type="synonym">Donax arundinaceus</name>
    <dbReference type="NCBI Taxonomy" id="35708"/>
    <lineage>
        <taxon>Eukaryota</taxon>
        <taxon>Viridiplantae</taxon>
        <taxon>Streptophyta</taxon>
        <taxon>Embryophyta</taxon>
        <taxon>Tracheophyta</taxon>
        <taxon>Spermatophyta</taxon>
        <taxon>Magnoliopsida</taxon>
        <taxon>Liliopsida</taxon>
        <taxon>Poales</taxon>
        <taxon>Poaceae</taxon>
        <taxon>PACMAD clade</taxon>
        <taxon>Arundinoideae</taxon>
        <taxon>Arundineae</taxon>
        <taxon>Arundo</taxon>
    </lineage>
</organism>
<protein>
    <submittedName>
        <fullName evidence="1">Uncharacterized protein</fullName>
    </submittedName>
</protein>